<dbReference type="VEuPathDB" id="FungiDB:LELG_00140"/>
<protein>
    <submittedName>
        <fullName evidence="2">Uncharacterized protein</fullName>
    </submittedName>
</protein>
<feature type="compositionally biased region" description="Low complexity" evidence="1">
    <location>
        <begin position="181"/>
        <end position="206"/>
    </location>
</feature>
<organism evidence="2 3">
    <name type="scientific">Lodderomyces elongisporus (strain ATCC 11503 / CBS 2605 / JCM 1781 / NBRC 1676 / NRRL YB-4239)</name>
    <name type="common">Yeast</name>
    <name type="synonym">Saccharomyces elongisporus</name>
    <dbReference type="NCBI Taxonomy" id="379508"/>
    <lineage>
        <taxon>Eukaryota</taxon>
        <taxon>Fungi</taxon>
        <taxon>Dikarya</taxon>
        <taxon>Ascomycota</taxon>
        <taxon>Saccharomycotina</taxon>
        <taxon>Pichiomycetes</taxon>
        <taxon>Debaryomycetaceae</taxon>
        <taxon>Candida/Lodderomyces clade</taxon>
        <taxon>Lodderomyces</taxon>
    </lineage>
</organism>
<name>A5DS04_LODEL</name>
<evidence type="ECO:0000313" key="3">
    <source>
        <dbReference type="Proteomes" id="UP000001996"/>
    </source>
</evidence>
<reference evidence="2 3" key="1">
    <citation type="journal article" date="2009" name="Nature">
        <title>Evolution of pathogenicity and sexual reproduction in eight Candida genomes.</title>
        <authorList>
            <person name="Butler G."/>
            <person name="Rasmussen M.D."/>
            <person name="Lin M.F."/>
            <person name="Santos M.A."/>
            <person name="Sakthikumar S."/>
            <person name="Munro C.A."/>
            <person name="Rheinbay E."/>
            <person name="Grabherr M."/>
            <person name="Forche A."/>
            <person name="Reedy J.L."/>
            <person name="Agrafioti I."/>
            <person name="Arnaud M.B."/>
            <person name="Bates S."/>
            <person name="Brown A.J."/>
            <person name="Brunke S."/>
            <person name="Costanzo M.C."/>
            <person name="Fitzpatrick D.A."/>
            <person name="de Groot P.W."/>
            <person name="Harris D."/>
            <person name="Hoyer L.L."/>
            <person name="Hube B."/>
            <person name="Klis F.M."/>
            <person name="Kodira C."/>
            <person name="Lennard N."/>
            <person name="Logue M.E."/>
            <person name="Martin R."/>
            <person name="Neiman A.M."/>
            <person name="Nikolaou E."/>
            <person name="Quail M.A."/>
            <person name="Quinn J."/>
            <person name="Santos M.C."/>
            <person name="Schmitzberger F.F."/>
            <person name="Sherlock G."/>
            <person name="Shah P."/>
            <person name="Silverstein K.A."/>
            <person name="Skrzypek M.S."/>
            <person name="Soll D."/>
            <person name="Staggs R."/>
            <person name="Stansfield I."/>
            <person name="Stumpf M.P."/>
            <person name="Sudbery P.E."/>
            <person name="Srikantha T."/>
            <person name="Zeng Q."/>
            <person name="Berman J."/>
            <person name="Berriman M."/>
            <person name="Heitman J."/>
            <person name="Gow N.A."/>
            <person name="Lorenz M.C."/>
            <person name="Birren B.W."/>
            <person name="Kellis M."/>
            <person name="Cuomo C.A."/>
        </authorList>
    </citation>
    <scope>NUCLEOTIDE SEQUENCE [LARGE SCALE GENOMIC DNA]</scope>
    <source>
        <strain evidence="3">ATCC 11503 / BCRC 21390 / CBS 2605 / JCM 1781 / NBRC 1676 / NRRL YB-4239</strain>
    </source>
</reference>
<gene>
    <name evidence="2" type="ORF">LELG_00140</name>
</gene>
<feature type="compositionally biased region" description="Polar residues" evidence="1">
    <location>
        <begin position="233"/>
        <end position="264"/>
    </location>
</feature>
<dbReference type="Proteomes" id="UP000001996">
    <property type="component" value="Unassembled WGS sequence"/>
</dbReference>
<keyword evidence="3" id="KW-1185">Reference proteome</keyword>
<dbReference type="eggNOG" id="ENOG502RPZ3">
    <property type="taxonomic scope" value="Eukaryota"/>
</dbReference>
<dbReference type="AlphaFoldDB" id="A5DS04"/>
<proteinExistence type="predicted"/>
<feature type="region of interest" description="Disordered" evidence="1">
    <location>
        <begin position="342"/>
        <end position="380"/>
    </location>
</feature>
<feature type="compositionally biased region" description="Polar residues" evidence="1">
    <location>
        <begin position="160"/>
        <end position="172"/>
    </location>
</feature>
<feature type="region of interest" description="Disordered" evidence="1">
    <location>
        <begin position="102"/>
        <end position="206"/>
    </location>
</feature>
<dbReference type="EMBL" id="CH981524">
    <property type="protein sequence ID" value="EDK41962.1"/>
    <property type="molecule type" value="Genomic_DNA"/>
</dbReference>
<dbReference type="OrthoDB" id="4093987at2759"/>
<dbReference type="HOGENOM" id="CLU_051711_0_0_1"/>
<evidence type="ECO:0000256" key="1">
    <source>
        <dbReference type="SAM" id="MobiDB-lite"/>
    </source>
</evidence>
<dbReference type="OMA" id="NSAMTID"/>
<feature type="region of interest" description="Disordered" evidence="1">
    <location>
        <begin position="224"/>
        <end position="264"/>
    </location>
</feature>
<evidence type="ECO:0000313" key="2">
    <source>
        <dbReference type="EMBL" id="EDK41962.1"/>
    </source>
</evidence>
<sequence>MTSLTTIIKEEQAFIEDLLSSIPFSSNPTTYFLKIYKLSHHQLNQLNDEPFKFPIEANKLLKLCISLGSLMNTLSIDEENYKQQIAQQRQFMARINGRIASTQTQAQIPTPTSTSTSTSTSIPTSTPKSMLAPAPVPAPAPAPERKSLMGLRPGYDANDPFNSNNSPASYTPLTAGPPHPSQQLQQPSRHVIHSSGQQPSGSHHQPSYQVRFLKSLLTILKNFDIDGPRDPNGSHQSQGRSSTMSYNRESMASYGSSSFTPKRVQSNGSFGSGINTSPIKLNSRQLLIEKLEINIKLDNLFIYKITLKLILSIYAKLSEALLQIREEEQYISAITTATTTTIPSSTTTTTTTTTTPTAASTSTSAHQDESSSIFSGESSNSLESNLSNTEYLKLLHNVLYRISQGIIQPFVTLLYVEFVETKVTEDFTQLINTL</sequence>
<dbReference type="InParanoid" id="A5DS04"/>
<accession>A5DS04</accession>
<feature type="compositionally biased region" description="Low complexity" evidence="1">
    <location>
        <begin position="102"/>
        <end position="126"/>
    </location>
</feature>